<keyword evidence="1" id="KW-0812">Transmembrane</keyword>
<dbReference type="AlphaFoldDB" id="V5WHX9"/>
<dbReference type="STRING" id="1307761.L21SP2_1850"/>
<dbReference type="PATRIC" id="fig|1307761.3.peg.1844"/>
<protein>
    <submittedName>
        <fullName evidence="2">Uncharacterized protein</fullName>
    </submittedName>
</protein>
<dbReference type="EMBL" id="CP006939">
    <property type="protein sequence ID" value="AHC15225.1"/>
    <property type="molecule type" value="Genomic_DNA"/>
</dbReference>
<organism evidence="2 3">
    <name type="scientific">Salinispira pacifica</name>
    <dbReference type="NCBI Taxonomy" id="1307761"/>
    <lineage>
        <taxon>Bacteria</taxon>
        <taxon>Pseudomonadati</taxon>
        <taxon>Spirochaetota</taxon>
        <taxon>Spirochaetia</taxon>
        <taxon>Spirochaetales</taxon>
        <taxon>Spirochaetaceae</taxon>
        <taxon>Salinispira</taxon>
    </lineage>
</organism>
<keyword evidence="1" id="KW-1133">Transmembrane helix</keyword>
<feature type="transmembrane region" description="Helical" evidence="1">
    <location>
        <begin position="74"/>
        <end position="96"/>
    </location>
</feature>
<name>V5WHX9_9SPIO</name>
<dbReference type="Proteomes" id="UP000018680">
    <property type="component" value="Chromosome"/>
</dbReference>
<gene>
    <name evidence="2" type="ORF">L21SP2_1850</name>
</gene>
<keyword evidence="3" id="KW-1185">Reference proteome</keyword>
<feature type="transmembrane region" description="Helical" evidence="1">
    <location>
        <begin position="49"/>
        <end position="67"/>
    </location>
</feature>
<evidence type="ECO:0000256" key="1">
    <source>
        <dbReference type="SAM" id="Phobius"/>
    </source>
</evidence>
<dbReference type="HOGENOM" id="CLU_1926096_0_0_12"/>
<feature type="transmembrane region" description="Helical" evidence="1">
    <location>
        <begin position="26"/>
        <end position="43"/>
    </location>
</feature>
<reference evidence="2 3" key="1">
    <citation type="journal article" date="2015" name="Stand. Genomic Sci.">
        <title>Complete genome sequence and description of Salinispira pacifica gen. nov., sp. nov., a novel spirochaete isolated form a hypersaline microbial mat.</title>
        <authorList>
            <person name="Ben Hania W."/>
            <person name="Joseph M."/>
            <person name="Schumann P."/>
            <person name="Bunk B."/>
            <person name="Fiebig A."/>
            <person name="Sproer C."/>
            <person name="Klenk H.P."/>
            <person name="Fardeau M.L."/>
            <person name="Spring S."/>
        </authorList>
    </citation>
    <scope>NUCLEOTIDE SEQUENCE [LARGE SCALE GENOMIC DNA]</scope>
    <source>
        <strain evidence="2 3">L21-RPul-D2</strain>
    </source>
</reference>
<feature type="transmembrane region" description="Helical" evidence="1">
    <location>
        <begin position="102"/>
        <end position="127"/>
    </location>
</feature>
<dbReference type="RefSeq" id="WP_024268142.1">
    <property type="nucleotide sequence ID" value="NC_023035.1"/>
</dbReference>
<sequence>MEKDTNTSKILAVFQPPANQDERVKATSLGLVSITASVGIFLLNGISSLAIPGLLIAAVLGAMAYWIQHKYPKWKSIAAVVAGVAGLSFLNIIPGIQAVSSFIMGAAGVLSAGFGLWKIGSAVYSIFKKNR</sequence>
<dbReference type="KEGG" id="slr:L21SP2_1850"/>
<keyword evidence="1" id="KW-0472">Membrane</keyword>
<accession>V5WHX9</accession>
<evidence type="ECO:0000313" key="2">
    <source>
        <dbReference type="EMBL" id="AHC15225.1"/>
    </source>
</evidence>
<evidence type="ECO:0000313" key="3">
    <source>
        <dbReference type="Proteomes" id="UP000018680"/>
    </source>
</evidence>
<proteinExistence type="predicted"/>